<feature type="non-terminal residue" evidence="1">
    <location>
        <position position="49"/>
    </location>
</feature>
<dbReference type="EMBL" id="HACG01053387">
    <property type="protein sequence ID" value="CEL00258.1"/>
    <property type="molecule type" value="Transcribed_RNA"/>
</dbReference>
<gene>
    <name evidence="1" type="primary">ORF223265</name>
</gene>
<reference evidence="1" key="1">
    <citation type="submission" date="2014-12" db="EMBL/GenBank/DDBJ databases">
        <title>Insight into the proteome of Arion vulgaris.</title>
        <authorList>
            <person name="Aradska J."/>
            <person name="Bulat T."/>
            <person name="Smidak R."/>
            <person name="Sarate P."/>
            <person name="Gangsoo J."/>
            <person name="Sialana F."/>
            <person name="Bilban M."/>
            <person name="Lubec G."/>
        </authorList>
    </citation>
    <scope>NUCLEOTIDE SEQUENCE</scope>
    <source>
        <tissue evidence="1">Skin</tissue>
    </source>
</reference>
<name>A0A0B7C4V9_9EUPU</name>
<proteinExistence type="predicted"/>
<protein>
    <submittedName>
        <fullName evidence="1">Uncharacterized protein</fullName>
    </submittedName>
</protein>
<dbReference type="AlphaFoldDB" id="A0A0B7C4V9"/>
<accession>A0A0B7C4V9</accession>
<sequence length="49" mass="5853">MQIRCHGLRLKRKCLDDYWIRKLNKIQIAQSVRVLTHSLLSTTSLKCKR</sequence>
<evidence type="ECO:0000313" key="1">
    <source>
        <dbReference type="EMBL" id="CEL00258.1"/>
    </source>
</evidence>
<organism evidence="1">
    <name type="scientific">Arion vulgaris</name>
    <dbReference type="NCBI Taxonomy" id="1028688"/>
    <lineage>
        <taxon>Eukaryota</taxon>
        <taxon>Metazoa</taxon>
        <taxon>Spiralia</taxon>
        <taxon>Lophotrochozoa</taxon>
        <taxon>Mollusca</taxon>
        <taxon>Gastropoda</taxon>
        <taxon>Heterobranchia</taxon>
        <taxon>Euthyneura</taxon>
        <taxon>Panpulmonata</taxon>
        <taxon>Eupulmonata</taxon>
        <taxon>Stylommatophora</taxon>
        <taxon>Helicina</taxon>
        <taxon>Arionoidea</taxon>
        <taxon>Arionidae</taxon>
        <taxon>Arion</taxon>
    </lineage>
</organism>